<protein>
    <submittedName>
        <fullName evidence="1">Uncharacterized protein</fullName>
    </submittedName>
</protein>
<dbReference type="Proteomes" id="UP000663193">
    <property type="component" value="Chromosome 5"/>
</dbReference>
<reference evidence="2" key="1">
    <citation type="journal article" date="2021" name="BMC Genomics">
        <title>Chromosome-level genome assembly and manually-curated proteome of model necrotroph Parastagonospora nodorum Sn15 reveals a genome-wide trove of candidate effector homologs, and redundancy of virulence-related functions within an accessory chromosome.</title>
        <authorList>
            <person name="Bertazzoni S."/>
            <person name="Jones D.A.B."/>
            <person name="Phan H.T."/>
            <person name="Tan K.-C."/>
            <person name="Hane J.K."/>
        </authorList>
    </citation>
    <scope>NUCLEOTIDE SEQUENCE [LARGE SCALE GENOMIC DNA]</scope>
    <source>
        <strain evidence="2">SN15 / ATCC MYA-4574 / FGSC 10173)</strain>
    </source>
</reference>
<dbReference type="VEuPathDB" id="FungiDB:JI435_302350"/>
<accession>A0A7U2EYN8</accession>
<proteinExistence type="predicted"/>
<evidence type="ECO:0000313" key="2">
    <source>
        <dbReference type="Proteomes" id="UP000663193"/>
    </source>
</evidence>
<sequence length="90" mass="9930">NSFRNRCNSMSQNQGGRPLPIANSIVILQLTGRVPASRTRMLGRDIQTFHPIDKAVSLMYAPLSTYLEPAVTLKVGYVVVAFVCAMELYA</sequence>
<name>A0A7U2EYN8_PHANO</name>
<feature type="non-terminal residue" evidence="1">
    <location>
        <position position="1"/>
    </location>
</feature>
<evidence type="ECO:0000313" key="1">
    <source>
        <dbReference type="EMBL" id="QRC95484.1"/>
    </source>
</evidence>
<organism evidence="1 2">
    <name type="scientific">Phaeosphaeria nodorum (strain SN15 / ATCC MYA-4574 / FGSC 10173)</name>
    <name type="common">Glume blotch fungus</name>
    <name type="synonym">Parastagonospora nodorum</name>
    <dbReference type="NCBI Taxonomy" id="321614"/>
    <lineage>
        <taxon>Eukaryota</taxon>
        <taxon>Fungi</taxon>
        <taxon>Dikarya</taxon>
        <taxon>Ascomycota</taxon>
        <taxon>Pezizomycotina</taxon>
        <taxon>Dothideomycetes</taxon>
        <taxon>Pleosporomycetidae</taxon>
        <taxon>Pleosporales</taxon>
        <taxon>Pleosporineae</taxon>
        <taxon>Phaeosphaeriaceae</taxon>
        <taxon>Parastagonospora</taxon>
    </lineage>
</organism>
<dbReference type="EMBL" id="CP069027">
    <property type="protein sequence ID" value="QRC95484.1"/>
    <property type="molecule type" value="Genomic_DNA"/>
</dbReference>
<gene>
    <name evidence="1" type="ORF">JI435_302350</name>
</gene>
<dbReference type="AlphaFoldDB" id="A0A7U2EYN8"/>
<keyword evidence="2" id="KW-1185">Reference proteome</keyword>